<dbReference type="PANTHER" id="PTHR30572">
    <property type="entry name" value="MEMBRANE COMPONENT OF TRANSPORTER-RELATED"/>
    <property type="match status" value="1"/>
</dbReference>
<feature type="transmembrane region" description="Helical" evidence="8">
    <location>
        <begin position="391"/>
        <end position="415"/>
    </location>
</feature>
<dbReference type="PANTHER" id="PTHR30572:SF4">
    <property type="entry name" value="ABC TRANSPORTER PERMEASE YTRF"/>
    <property type="match status" value="1"/>
</dbReference>
<keyword evidence="12" id="KW-1185">Reference proteome</keyword>
<feature type="region of interest" description="Disordered" evidence="7">
    <location>
        <begin position="219"/>
        <end position="239"/>
    </location>
</feature>
<feature type="domain" description="ABC3 transporter permease C-terminal" evidence="9">
    <location>
        <begin position="349"/>
        <end position="467"/>
    </location>
</feature>
<dbReference type="InterPro" id="IPR003838">
    <property type="entry name" value="ABC3_permease_C"/>
</dbReference>
<evidence type="ECO:0000313" key="12">
    <source>
        <dbReference type="Proteomes" id="UP001199355"/>
    </source>
</evidence>
<evidence type="ECO:0000256" key="8">
    <source>
        <dbReference type="SAM" id="Phobius"/>
    </source>
</evidence>
<keyword evidence="4 8" id="KW-1133">Transmembrane helix</keyword>
<reference evidence="11 12" key="1">
    <citation type="submission" date="2021-10" db="EMBL/GenBank/DDBJ databases">
        <title>Anaerobic single-cell dispensing facilitates the cultivation of human gut bacteria.</title>
        <authorList>
            <person name="Afrizal A."/>
        </authorList>
    </citation>
    <scope>NUCLEOTIDE SEQUENCE [LARGE SCALE GENOMIC DNA]</scope>
    <source>
        <strain evidence="11 12">CLA-AA-H244</strain>
    </source>
</reference>
<evidence type="ECO:0000256" key="5">
    <source>
        <dbReference type="ARBA" id="ARBA00023136"/>
    </source>
</evidence>
<dbReference type="InterPro" id="IPR050250">
    <property type="entry name" value="Macrolide_Exporter_MacB"/>
</dbReference>
<name>A0AAE3DM07_9FIRM</name>
<dbReference type="RefSeq" id="WP_308727875.1">
    <property type="nucleotide sequence ID" value="NZ_JAJEQF010000007.1"/>
</dbReference>
<dbReference type="Pfam" id="PF02687">
    <property type="entry name" value="FtsX"/>
    <property type="match status" value="1"/>
</dbReference>
<evidence type="ECO:0000313" key="11">
    <source>
        <dbReference type="EMBL" id="MCC2166954.1"/>
    </source>
</evidence>
<keyword evidence="3 8" id="KW-0812">Transmembrane</keyword>
<evidence type="ECO:0000259" key="10">
    <source>
        <dbReference type="Pfam" id="PF12704"/>
    </source>
</evidence>
<sequence length="474" mass="51628">MRILDLLRMSSANLWKRKVRTLLTILGVVIGTASIVVMVSLGLGLNKATMEDIEQYGGLTTIEVREGRGDSSSYTTYSIGGGGSVTFSSDSGSSSSKDKVMRLDDAAVSLLESLDHVENVYPVLQLNIVAKYGQYVDDYMTIQGMTPEGLQALNIEIGDGKLPLDDKELQFFFGNRVAADFYNPRTYEYPYYDKGVFAVDFMKDSVFFIFDQDAYYASQNSGSSGRDGDSTTTPPKKYLIPTAGVEKQSEDGRYSANGYNVYCNLDALTATLKRVFRNKAIPGQPTTSNGKPYKDLFYSVLKVNVDDIDNMIAVQEQIQALGYEASSNIEWIESTQKQYANIQAMLGGIGAISLLVAAIGITNTMMMSIYERTKEIGVMKVLGCDMRNIQAMFLMEAADIGLVGGIVGLGISYLISMIINKVVAASGNMSSLSYIPLWLAGASVIFAVVIGMAAGYFPSKRAMKLSPLAAIRNE</sequence>
<evidence type="ECO:0000256" key="1">
    <source>
        <dbReference type="ARBA" id="ARBA00004651"/>
    </source>
</evidence>
<feature type="transmembrane region" description="Helical" evidence="8">
    <location>
        <begin position="435"/>
        <end position="457"/>
    </location>
</feature>
<keyword evidence="5 8" id="KW-0472">Membrane</keyword>
<protein>
    <submittedName>
        <fullName evidence="11">ABC transporter permease</fullName>
    </submittedName>
</protein>
<evidence type="ECO:0000256" key="3">
    <source>
        <dbReference type="ARBA" id="ARBA00022692"/>
    </source>
</evidence>
<dbReference type="EMBL" id="JAJEQF010000007">
    <property type="protein sequence ID" value="MCC2166954.1"/>
    <property type="molecule type" value="Genomic_DNA"/>
</dbReference>
<evidence type="ECO:0000256" key="4">
    <source>
        <dbReference type="ARBA" id="ARBA00022989"/>
    </source>
</evidence>
<comment type="subcellular location">
    <subcellularLocation>
        <location evidence="1">Cell membrane</location>
        <topology evidence="1">Multi-pass membrane protein</topology>
    </subcellularLocation>
</comment>
<feature type="transmembrane region" description="Helical" evidence="8">
    <location>
        <begin position="21"/>
        <end position="45"/>
    </location>
</feature>
<dbReference type="InterPro" id="IPR025857">
    <property type="entry name" value="MacB_PCD"/>
</dbReference>
<feature type="transmembrane region" description="Helical" evidence="8">
    <location>
        <begin position="344"/>
        <end position="370"/>
    </location>
</feature>
<feature type="domain" description="MacB-like periplasmic core" evidence="10">
    <location>
        <begin position="21"/>
        <end position="167"/>
    </location>
</feature>
<dbReference type="GO" id="GO:0005886">
    <property type="term" value="C:plasma membrane"/>
    <property type="evidence" value="ECO:0007669"/>
    <property type="project" value="UniProtKB-SubCell"/>
</dbReference>
<comment type="similarity">
    <text evidence="6">Belongs to the ABC-4 integral membrane protein family.</text>
</comment>
<comment type="caution">
    <text evidence="11">The sequence shown here is derived from an EMBL/GenBank/DDBJ whole genome shotgun (WGS) entry which is preliminary data.</text>
</comment>
<dbReference type="AlphaFoldDB" id="A0AAE3DM07"/>
<gene>
    <name evidence="11" type="ORF">LKD45_04470</name>
</gene>
<evidence type="ECO:0000256" key="2">
    <source>
        <dbReference type="ARBA" id="ARBA00022475"/>
    </source>
</evidence>
<evidence type="ECO:0000259" key="9">
    <source>
        <dbReference type="Pfam" id="PF02687"/>
    </source>
</evidence>
<proteinExistence type="inferred from homology"/>
<dbReference type="Pfam" id="PF12704">
    <property type="entry name" value="MacB_PCD"/>
    <property type="match status" value="1"/>
</dbReference>
<dbReference type="Proteomes" id="UP001199355">
    <property type="component" value="Unassembled WGS sequence"/>
</dbReference>
<keyword evidence="2" id="KW-1003">Cell membrane</keyword>
<evidence type="ECO:0000256" key="6">
    <source>
        <dbReference type="ARBA" id="ARBA00038076"/>
    </source>
</evidence>
<evidence type="ECO:0000256" key="7">
    <source>
        <dbReference type="SAM" id="MobiDB-lite"/>
    </source>
</evidence>
<dbReference type="GO" id="GO:0022857">
    <property type="term" value="F:transmembrane transporter activity"/>
    <property type="evidence" value="ECO:0007669"/>
    <property type="project" value="TreeGrafter"/>
</dbReference>
<organism evidence="11 12">
    <name type="scientific">Gallintestinimicrobium propionicum</name>
    <dbReference type="NCBI Taxonomy" id="2981770"/>
    <lineage>
        <taxon>Bacteria</taxon>
        <taxon>Bacillati</taxon>
        <taxon>Bacillota</taxon>
        <taxon>Clostridia</taxon>
        <taxon>Lachnospirales</taxon>
        <taxon>Lachnospiraceae</taxon>
        <taxon>Gallintestinimicrobium</taxon>
    </lineage>
</organism>
<accession>A0AAE3DM07</accession>